<dbReference type="Proteomes" id="UP001465976">
    <property type="component" value="Unassembled WGS sequence"/>
</dbReference>
<reference evidence="2 3" key="1">
    <citation type="submission" date="2024-02" db="EMBL/GenBank/DDBJ databases">
        <title>A draft genome for the cacao thread blight pathogen Marasmius crinis-equi.</title>
        <authorList>
            <person name="Cohen S.P."/>
            <person name="Baruah I.K."/>
            <person name="Amoako-Attah I."/>
            <person name="Bukari Y."/>
            <person name="Meinhardt L.W."/>
            <person name="Bailey B.A."/>
        </authorList>
    </citation>
    <scope>NUCLEOTIDE SEQUENCE [LARGE SCALE GENOMIC DNA]</scope>
    <source>
        <strain evidence="2 3">GH-76</strain>
    </source>
</reference>
<comment type="caution">
    <text evidence="2">The sequence shown here is derived from an EMBL/GenBank/DDBJ whole genome shotgun (WGS) entry which is preliminary data.</text>
</comment>
<name>A0ABR3FBX7_9AGAR</name>
<evidence type="ECO:0000256" key="1">
    <source>
        <dbReference type="SAM" id="MobiDB-lite"/>
    </source>
</evidence>
<feature type="region of interest" description="Disordered" evidence="1">
    <location>
        <begin position="183"/>
        <end position="240"/>
    </location>
</feature>
<evidence type="ECO:0000313" key="3">
    <source>
        <dbReference type="Proteomes" id="UP001465976"/>
    </source>
</evidence>
<gene>
    <name evidence="2" type="ORF">V5O48_009225</name>
</gene>
<sequence length="267" mass="29293">MAARFLRVFDQLVEIPLTFLYRQLTIDIVLVSNIQYISFLHPPIFLPSMNPAKSSMTNRTAPSPSSSSGSRRDRLPLKAPRSAFRIKASPDSQWDLVPLSFAKVNPIQLTGSELPLLATANGKFIEGYYKDPKAEKRVKFEAKDGSGMIVKPIADCNADDEEGELTEFNNEEESSFLVISRTAAKSKKKSEAVKPVPLPPKDVDDESDNPNDDPRNTPPPAKVKTSAARPTASRLVSSKPTIAKEALITAAEIEGETPDPSSWSRGR</sequence>
<protein>
    <submittedName>
        <fullName evidence="2">Uncharacterized protein</fullName>
    </submittedName>
</protein>
<evidence type="ECO:0000313" key="2">
    <source>
        <dbReference type="EMBL" id="KAL0572745.1"/>
    </source>
</evidence>
<dbReference type="EMBL" id="JBAHYK010000589">
    <property type="protein sequence ID" value="KAL0572745.1"/>
    <property type="molecule type" value="Genomic_DNA"/>
</dbReference>
<accession>A0ABR3FBX7</accession>
<proteinExistence type="predicted"/>
<keyword evidence="3" id="KW-1185">Reference proteome</keyword>
<feature type="compositionally biased region" description="Polar residues" evidence="1">
    <location>
        <begin position="51"/>
        <end position="61"/>
    </location>
</feature>
<feature type="region of interest" description="Disordered" evidence="1">
    <location>
        <begin position="51"/>
        <end position="74"/>
    </location>
</feature>
<organism evidence="2 3">
    <name type="scientific">Marasmius crinis-equi</name>
    <dbReference type="NCBI Taxonomy" id="585013"/>
    <lineage>
        <taxon>Eukaryota</taxon>
        <taxon>Fungi</taxon>
        <taxon>Dikarya</taxon>
        <taxon>Basidiomycota</taxon>
        <taxon>Agaricomycotina</taxon>
        <taxon>Agaricomycetes</taxon>
        <taxon>Agaricomycetidae</taxon>
        <taxon>Agaricales</taxon>
        <taxon>Marasmiineae</taxon>
        <taxon>Marasmiaceae</taxon>
        <taxon>Marasmius</taxon>
    </lineage>
</organism>